<dbReference type="Proteomes" id="UP000307808">
    <property type="component" value="Unassembled WGS sequence"/>
</dbReference>
<protein>
    <recommendedName>
        <fullName evidence="1">HTH-like domain-containing protein</fullName>
    </recommendedName>
</protein>
<comment type="caution">
    <text evidence="2">The sequence shown here is derived from an EMBL/GenBank/DDBJ whole genome shotgun (WGS) entry which is preliminary data.</text>
</comment>
<organism evidence="2 3">
    <name type="scientific">Nocardioides jishulii</name>
    <dbReference type="NCBI Taxonomy" id="2575440"/>
    <lineage>
        <taxon>Bacteria</taxon>
        <taxon>Bacillati</taxon>
        <taxon>Actinomycetota</taxon>
        <taxon>Actinomycetes</taxon>
        <taxon>Propionibacteriales</taxon>
        <taxon>Nocardioidaceae</taxon>
        <taxon>Nocardioides</taxon>
    </lineage>
</organism>
<dbReference type="Pfam" id="PF13276">
    <property type="entry name" value="HTH_21"/>
    <property type="match status" value="1"/>
</dbReference>
<evidence type="ECO:0000313" key="2">
    <source>
        <dbReference type="EMBL" id="TKI62488.1"/>
    </source>
</evidence>
<reference evidence="2 3" key="1">
    <citation type="submission" date="2019-04" db="EMBL/GenBank/DDBJ databases">
        <authorList>
            <person name="Dong K."/>
        </authorList>
    </citation>
    <scope>NUCLEOTIDE SEQUENCE [LARGE SCALE GENOMIC DNA]</scope>
    <source>
        <strain evidence="3">dk3543</strain>
    </source>
</reference>
<feature type="domain" description="HTH-like" evidence="1">
    <location>
        <begin position="30"/>
        <end position="81"/>
    </location>
</feature>
<evidence type="ECO:0000313" key="3">
    <source>
        <dbReference type="Proteomes" id="UP000307808"/>
    </source>
</evidence>
<dbReference type="InterPro" id="IPR025948">
    <property type="entry name" value="HTH-like_dom"/>
</dbReference>
<proteinExistence type="predicted"/>
<accession>A0A4U2YMQ0</accession>
<dbReference type="OrthoDB" id="4281720at2"/>
<name>A0A4U2YMQ0_9ACTN</name>
<dbReference type="EMBL" id="SZPY01000002">
    <property type="protein sequence ID" value="TKI62488.1"/>
    <property type="molecule type" value="Genomic_DNA"/>
</dbReference>
<sequence length="113" mass="12547">MGVSRRTEPRALSVKAAKTRPPSFRAVADAGLLDVIRQVHADNYGVYGVRKMHTELNPRGHRIAMCIVHRLMRGDGLRGIRGLLHELVTDAPIGQEFPGWLRSVRLAGRGDRS</sequence>
<keyword evidence="3" id="KW-1185">Reference proteome</keyword>
<dbReference type="AlphaFoldDB" id="A0A4U2YMQ0"/>
<evidence type="ECO:0000259" key="1">
    <source>
        <dbReference type="Pfam" id="PF13276"/>
    </source>
</evidence>
<gene>
    <name evidence="2" type="ORF">FC770_08875</name>
</gene>